<protein>
    <submittedName>
        <fullName evidence="1">Uncharacterized protein</fullName>
    </submittedName>
</protein>
<evidence type="ECO:0000313" key="1">
    <source>
        <dbReference type="EMBL" id="KAH1175141.1"/>
    </source>
</evidence>
<evidence type="ECO:0000313" key="2">
    <source>
        <dbReference type="Proteomes" id="UP000827986"/>
    </source>
</evidence>
<dbReference type="AlphaFoldDB" id="A0A9D4B002"/>
<organism evidence="1 2">
    <name type="scientific">Mauremys mutica</name>
    <name type="common">yellowpond turtle</name>
    <dbReference type="NCBI Taxonomy" id="74926"/>
    <lineage>
        <taxon>Eukaryota</taxon>
        <taxon>Metazoa</taxon>
        <taxon>Chordata</taxon>
        <taxon>Craniata</taxon>
        <taxon>Vertebrata</taxon>
        <taxon>Euteleostomi</taxon>
        <taxon>Archelosauria</taxon>
        <taxon>Testudinata</taxon>
        <taxon>Testudines</taxon>
        <taxon>Cryptodira</taxon>
        <taxon>Durocryptodira</taxon>
        <taxon>Testudinoidea</taxon>
        <taxon>Geoemydidae</taxon>
        <taxon>Geoemydinae</taxon>
        <taxon>Mauremys</taxon>
    </lineage>
</organism>
<proteinExistence type="predicted"/>
<name>A0A9D4B002_9SAUR</name>
<dbReference type="Proteomes" id="UP000827986">
    <property type="component" value="Unassembled WGS sequence"/>
</dbReference>
<sequence length="114" mass="12516">MGVCRPSQRRGSGMNDTEYSPLTRIRCDVKHMMVAQSRSTTAGWALCHSTARQLCMKGIMHIGSHQRGNVAGRRSQPKDAQMEWGCRRRVPLPAIVYSAVSPAGASVYLSVKQG</sequence>
<dbReference type="EMBL" id="JAHDVG010000478">
    <property type="protein sequence ID" value="KAH1175141.1"/>
    <property type="molecule type" value="Genomic_DNA"/>
</dbReference>
<accession>A0A9D4B002</accession>
<reference evidence="1" key="1">
    <citation type="submission" date="2021-09" db="EMBL/GenBank/DDBJ databases">
        <title>The genome of Mauremys mutica provides insights into the evolution of semi-aquatic lifestyle.</title>
        <authorList>
            <person name="Gong S."/>
            <person name="Gao Y."/>
        </authorList>
    </citation>
    <scope>NUCLEOTIDE SEQUENCE</scope>
    <source>
        <strain evidence="1">MM-2020</strain>
        <tissue evidence="1">Muscle</tissue>
    </source>
</reference>
<comment type="caution">
    <text evidence="1">The sequence shown here is derived from an EMBL/GenBank/DDBJ whole genome shotgun (WGS) entry which is preliminary data.</text>
</comment>
<gene>
    <name evidence="1" type="ORF">KIL84_021555</name>
</gene>
<keyword evidence="2" id="KW-1185">Reference proteome</keyword>